<keyword evidence="3" id="KW-1185">Reference proteome</keyword>
<dbReference type="RefSeq" id="WP_094895038.1">
    <property type="nucleotide sequence ID" value="NZ_CP029426.2"/>
</dbReference>
<dbReference type="Proteomes" id="UP000215884">
    <property type="component" value="Chromosome"/>
</dbReference>
<keyword evidence="1" id="KW-0812">Transmembrane</keyword>
<reference evidence="2 3" key="1">
    <citation type="journal article" date="2017" name="Syst. Appl. Microbiol.">
        <title>Soybeans inoculated with root zone soils of Canadian native legumes harbour diverse and novel Bradyrhizobium spp. that possess agricultural potential.</title>
        <authorList>
            <person name="Bromfield E.S.P."/>
            <person name="Cloutier S."/>
            <person name="Tambong J.T."/>
            <person name="Tran Thi T.V."/>
        </authorList>
    </citation>
    <scope>NUCLEOTIDE SEQUENCE [LARGE SCALE GENOMIC DNA]</scope>
    <source>
        <strain evidence="2 3">39S1MB</strain>
    </source>
</reference>
<evidence type="ECO:0000313" key="3">
    <source>
        <dbReference type="Proteomes" id="UP000215884"/>
    </source>
</evidence>
<keyword evidence="1" id="KW-0472">Membrane</keyword>
<sequence>MTSITAPKSAPLNCLEGFALTAILQGFPIFAAASLMVKLLADHRGGNPVLTIAMATILYSLLAIWAGSTFPRFAKAYEPSFFDASLSFSEKIARWRAKPETSVQLIASVLLLSLLAASAG</sequence>
<protein>
    <submittedName>
        <fullName evidence="2">Uncharacterized protein</fullName>
    </submittedName>
</protein>
<gene>
    <name evidence="2" type="ORF">CIT40_04320</name>
</gene>
<name>A0A2U8PNK4_9BRAD</name>
<dbReference type="OrthoDB" id="8251224at2"/>
<feature type="transmembrane region" description="Helical" evidence="1">
    <location>
        <begin position="49"/>
        <end position="67"/>
    </location>
</feature>
<proteinExistence type="predicted"/>
<feature type="transmembrane region" description="Helical" evidence="1">
    <location>
        <begin position="17"/>
        <end position="37"/>
    </location>
</feature>
<evidence type="ECO:0000313" key="2">
    <source>
        <dbReference type="EMBL" id="AWL99323.1"/>
    </source>
</evidence>
<dbReference type="AlphaFoldDB" id="A0A2U8PNK4"/>
<dbReference type="EMBL" id="CP029426">
    <property type="protein sequence ID" value="AWL99323.1"/>
    <property type="molecule type" value="Genomic_DNA"/>
</dbReference>
<reference evidence="2 3" key="2">
    <citation type="journal article" date="2019" name="Int. J. Syst. Evol. Microbiol.">
        <title>Description and complete genome sequence of Bradyrhizobium amphicarpaeae sp. nov., harbouring photosystem and nitrogen-fixation genes.</title>
        <authorList>
            <person name="Bromfield E.S.P."/>
            <person name="Cloutier S."/>
            <person name="Nguyen H.D.T."/>
        </authorList>
    </citation>
    <scope>NUCLEOTIDE SEQUENCE [LARGE SCALE GENOMIC DNA]</scope>
    <source>
        <strain evidence="2 3">39S1MB</strain>
    </source>
</reference>
<evidence type="ECO:0000256" key="1">
    <source>
        <dbReference type="SAM" id="Phobius"/>
    </source>
</evidence>
<keyword evidence="1" id="KW-1133">Transmembrane helix</keyword>
<accession>A0A2U8PNK4</accession>
<dbReference type="KEGG" id="brq:CIT40_04320"/>
<organism evidence="2 3">
    <name type="scientific">Bradyrhizobium amphicarpaeae</name>
    <dbReference type="NCBI Taxonomy" id="1404768"/>
    <lineage>
        <taxon>Bacteria</taxon>
        <taxon>Pseudomonadati</taxon>
        <taxon>Pseudomonadota</taxon>
        <taxon>Alphaproteobacteria</taxon>
        <taxon>Hyphomicrobiales</taxon>
        <taxon>Nitrobacteraceae</taxon>
        <taxon>Bradyrhizobium</taxon>
    </lineage>
</organism>